<evidence type="ECO:0000313" key="1">
    <source>
        <dbReference type="EMBL" id="RGB93813.1"/>
    </source>
</evidence>
<dbReference type="EMBL" id="QVER01000001">
    <property type="protein sequence ID" value="RGB93813.1"/>
    <property type="molecule type" value="Genomic_DNA"/>
</dbReference>
<dbReference type="RefSeq" id="WP_118528410.1">
    <property type="nucleotide sequence ID" value="NZ_CABMES010000007.1"/>
</dbReference>
<dbReference type="Pfam" id="PF22398">
    <property type="entry name" value="DUF6978"/>
    <property type="match status" value="1"/>
</dbReference>
<gene>
    <name evidence="1" type="ORF">DWZ46_01045</name>
</gene>
<evidence type="ECO:0000313" key="2">
    <source>
        <dbReference type="Proteomes" id="UP000260991"/>
    </source>
</evidence>
<dbReference type="AlphaFoldDB" id="A0A3E2UC67"/>
<comment type="caution">
    <text evidence="1">The sequence shown here is derived from an EMBL/GenBank/DDBJ whole genome shotgun (WGS) entry which is preliminary data.</text>
</comment>
<dbReference type="InterPro" id="IPR053916">
    <property type="entry name" value="DUF6978"/>
</dbReference>
<organism evidence="1 2">
    <name type="scientific">Faecalibacterium prausnitzii</name>
    <dbReference type="NCBI Taxonomy" id="853"/>
    <lineage>
        <taxon>Bacteria</taxon>
        <taxon>Bacillati</taxon>
        <taxon>Bacillota</taxon>
        <taxon>Clostridia</taxon>
        <taxon>Eubacteriales</taxon>
        <taxon>Oscillospiraceae</taxon>
        <taxon>Faecalibacterium</taxon>
    </lineage>
</organism>
<sequence length="148" mass="16949">MGQGTITDDEARKMLEMLKSLFEDELNFPLPGKKLEFEAVGENKRDLFVVSIFRGKIQSAKVNIGARIKVNGVMLLELHLNPTNVHQNPDGRKITGSHWHIYTEEYGRSMAYEAEDIKSDNFVENTLAFLKRFNVVKMPTISYQLELC</sequence>
<name>A0A3E2UC67_9FIRM</name>
<accession>A0A3E2UC67</accession>
<protein>
    <submittedName>
        <fullName evidence="1">Uncharacterized protein</fullName>
    </submittedName>
</protein>
<proteinExistence type="predicted"/>
<reference evidence="1 2" key="1">
    <citation type="submission" date="2018-08" db="EMBL/GenBank/DDBJ databases">
        <title>A genome reference for cultivated species of the human gut microbiota.</title>
        <authorList>
            <person name="Zou Y."/>
            <person name="Xue W."/>
            <person name="Luo G."/>
        </authorList>
    </citation>
    <scope>NUCLEOTIDE SEQUENCE [LARGE SCALE GENOMIC DNA]</scope>
    <source>
        <strain evidence="1 2">AF32-8AC</strain>
    </source>
</reference>
<dbReference type="Proteomes" id="UP000260991">
    <property type="component" value="Unassembled WGS sequence"/>
</dbReference>